<evidence type="ECO:0000256" key="8">
    <source>
        <dbReference type="ARBA" id="ARBA00022801"/>
    </source>
</evidence>
<dbReference type="STRING" id="1938817.SAMN06296008_108103"/>
<dbReference type="UniPathway" id="UPA00219"/>
<protein>
    <recommendedName>
        <fullName evidence="16">Peptidoglycan D,D-transpeptidase FtsI</fullName>
        <ecNumber evidence="16">3.4.16.4</ecNumber>
    </recommendedName>
    <alternativeName>
        <fullName evidence="16">Penicillin-binding protein 3</fullName>
        <shortName evidence="16">PBP-3</shortName>
    </alternativeName>
</protein>
<keyword evidence="9 16" id="KW-0133">Cell shape</keyword>
<dbReference type="Gene3D" id="3.30.450.330">
    <property type="match status" value="1"/>
</dbReference>
<keyword evidence="3 16" id="KW-0997">Cell inner membrane</keyword>
<evidence type="ECO:0000256" key="10">
    <source>
        <dbReference type="ARBA" id="ARBA00022984"/>
    </source>
</evidence>
<feature type="domain" description="Penicillin-binding protein dimerisation" evidence="18">
    <location>
        <begin position="63"/>
        <end position="210"/>
    </location>
</feature>
<comment type="pathway">
    <text evidence="16">Cell wall biogenesis; peptidoglycan biosynthesis.</text>
</comment>
<dbReference type="Proteomes" id="UP000192708">
    <property type="component" value="Unassembled WGS sequence"/>
</dbReference>
<dbReference type="GO" id="GO:0008360">
    <property type="term" value="P:regulation of cell shape"/>
    <property type="evidence" value="ECO:0007669"/>
    <property type="project" value="UniProtKB-KW"/>
</dbReference>
<keyword evidence="10 16" id="KW-0573">Peptidoglycan synthesis</keyword>
<keyword evidence="12 16" id="KW-0472">Membrane</keyword>
<dbReference type="Gene3D" id="1.10.150.770">
    <property type="match status" value="1"/>
</dbReference>
<comment type="function">
    <text evidence="16">Catalyzes cross-linking of the peptidoglycan cell wall at the division septum.</text>
</comment>
<evidence type="ECO:0000256" key="1">
    <source>
        <dbReference type="ARBA" id="ARBA00004370"/>
    </source>
</evidence>
<dbReference type="GO" id="GO:0005886">
    <property type="term" value="C:plasma membrane"/>
    <property type="evidence" value="ECO:0007669"/>
    <property type="project" value="UniProtKB-UniRule"/>
</dbReference>
<dbReference type="Pfam" id="PF00905">
    <property type="entry name" value="Transpeptidase"/>
    <property type="match status" value="1"/>
</dbReference>
<organism evidence="19 20">
    <name type="scientific">Polynucleobacter kasalickyi</name>
    <dbReference type="NCBI Taxonomy" id="1938817"/>
    <lineage>
        <taxon>Bacteria</taxon>
        <taxon>Pseudomonadati</taxon>
        <taxon>Pseudomonadota</taxon>
        <taxon>Betaproteobacteria</taxon>
        <taxon>Burkholderiales</taxon>
        <taxon>Burkholderiaceae</taxon>
        <taxon>Polynucleobacter</taxon>
    </lineage>
</organism>
<evidence type="ECO:0000256" key="16">
    <source>
        <dbReference type="HAMAP-Rule" id="MF_02080"/>
    </source>
</evidence>
<dbReference type="AlphaFoldDB" id="A0A1W2AEY4"/>
<dbReference type="PANTHER" id="PTHR30627">
    <property type="entry name" value="PEPTIDOGLYCAN D,D-TRANSPEPTIDASE"/>
    <property type="match status" value="1"/>
</dbReference>
<evidence type="ECO:0000256" key="2">
    <source>
        <dbReference type="ARBA" id="ARBA00022475"/>
    </source>
</evidence>
<dbReference type="InterPro" id="IPR005311">
    <property type="entry name" value="PBP_dimer"/>
</dbReference>
<evidence type="ECO:0000256" key="9">
    <source>
        <dbReference type="ARBA" id="ARBA00022960"/>
    </source>
</evidence>
<comment type="subcellular location">
    <subcellularLocation>
        <location evidence="1">Membrane</location>
    </subcellularLocation>
</comment>
<dbReference type="InterPro" id="IPR036138">
    <property type="entry name" value="PBP_dimer_sf"/>
</dbReference>
<dbReference type="GO" id="GO:0000917">
    <property type="term" value="P:division septum assembly"/>
    <property type="evidence" value="ECO:0007669"/>
    <property type="project" value="UniProtKB-KW"/>
</dbReference>
<dbReference type="EC" id="3.4.16.4" evidence="16"/>
<dbReference type="InterPro" id="IPR037532">
    <property type="entry name" value="FtsI_transpept"/>
</dbReference>
<evidence type="ECO:0000256" key="4">
    <source>
        <dbReference type="ARBA" id="ARBA00022618"/>
    </source>
</evidence>
<keyword evidence="13 16" id="KW-0717">Septation</keyword>
<dbReference type="GO" id="GO:0043093">
    <property type="term" value="P:FtsZ-dependent cytokinesis"/>
    <property type="evidence" value="ECO:0007669"/>
    <property type="project" value="UniProtKB-UniRule"/>
</dbReference>
<dbReference type="GO" id="GO:0008658">
    <property type="term" value="F:penicillin binding"/>
    <property type="evidence" value="ECO:0007669"/>
    <property type="project" value="InterPro"/>
</dbReference>
<evidence type="ECO:0000313" key="20">
    <source>
        <dbReference type="Proteomes" id="UP000192708"/>
    </source>
</evidence>
<dbReference type="GO" id="GO:0009002">
    <property type="term" value="F:serine-type D-Ala-D-Ala carboxypeptidase activity"/>
    <property type="evidence" value="ECO:0007669"/>
    <property type="project" value="UniProtKB-UniRule"/>
</dbReference>
<name>A0A1W2AEY4_9BURK</name>
<evidence type="ECO:0000256" key="6">
    <source>
        <dbReference type="ARBA" id="ARBA00022670"/>
    </source>
</evidence>
<dbReference type="HAMAP" id="MF_02080">
    <property type="entry name" value="FtsI_transpept"/>
    <property type="match status" value="1"/>
</dbReference>
<evidence type="ECO:0000256" key="5">
    <source>
        <dbReference type="ARBA" id="ARBA00022645"/>
    </source>
</evidence>
<evidence type="ECO:0000256" key="13">
    <source>
        <dbReference type="ARBA" id="ARBA00023210"/>
    </source>
</evidence>
<accession>A0A1W2AEY4</accession>
<evidence type="ECO:0000256" key="7">
    <source>
        <dbReference type="ARBA" id="ARBA00022692"/>
    </source>
</evidence>
<dbReference type="OrthoDB" id="9789078at2"/>
<keyword evidence="8 16" id="KW-0378">Hydrolase</keyword>
<dbReference type="SUPFAM" id="SSF56601">
    <property type="entry name" value="beta-lactamase/transpeptidase-like"/>
    <property type="match status" value="1"/>
</dbReference>
<keyword evidence="6 16" id="KW-0645">Protease</keyword>
<evidence type="ECO:0000256" key="15">
    <source>
        <dbReference type="ARBA" id="ARBA00023316"/>
    </source>
</evidence>
<keyword evidence="11 16" id="KW-1133">Transmembrane helix</keyword>
<dbReference type="GO" id="GO:0006508">
    <property type="term" value="P:proteolysis"/>
    <property type="evidence" value="ECO:0007669"/>
    <property type="project" value="UniProtKB-KW"/>
</dbReference>
<keyword evidence="20" id="KW-1185">Reference proteome</keyword>
<comment type="catalytic activity">
    <reaction evidence="16">
        <text>Preferential cleavage: (Ac)2-L-Lys-D-Ala-|-D-Ala. Also transpeptidation of peptidyl-alanyl moieties that are N-acyl substituents of D-alanine.</text>
        <dbReference type="EC" id="3.4.16.4"/>
    </reaction>
</comment>
<dbReference type="InterPro" id="IPR050515">
    <property type="entry name" value="Beta-lactam/transpept"/>
</dbReference>
<feature type="active site" description="Acyl-ester intermediate" evidence="16">
    <location>
        <position position="299"/>
    </location>
</feature>
<comment type="similarity">
    <text evidence="16">Belongs to the transpeptidase family. FtsI subfamily.</text>
</comment>
<keyword evidence="7 16" id="KW-0812">Transmembrane</keyword>
<dbReference type="EMBL" id="FWXJ01000008">
    <property type="protein sequence ID" value="SMC59042.1"/>
    <property type="molecule type" value="Genomic_DNA"/>
</dbReference>
<dbReference type="InterPro" id="IPR001460">
    <property type="entry name" value="PCN-bd_Tpept"/>
</dbReference>
<sequence>MRMPRPSQSSELVLRLPMWRSRVVLFLMFAGFCSLIGRAFWIQGVGNDFYAEKGNRVKRVLELNAIRGKILDRNGAILATSLEAKTIIAYPDVVPDDLEKSKVVAFAKLLEMSEAELRKKLGESRSQLYLRRQIEPEVALRIKALEIPGIAITSEYRRYYPEGEAVAHVVGFTNVEDVGQEGMELSNNTLLTGKSGQRNVVIDRLGRVVDDLGGYIPSRNGEDLQLSIDSKIQSIAYQEIKKAVETHRAKAGGAVVLDAVTGEVLALANWPSYDPNHRGNLTGEQLRNRVLTDTFEPGSTMKPITIALALEKGIVTPNTMMPIGHLQIGKKVITDTHPYGVLSVAQIIQKSSNIGTSRIALQMEPEDMWGMFQAVGFGQAPKIGFPGAVAGLVKPYDKWGKLDQASMSYGYSISTSLFQIAKAYTIFVRDGELATISMKKIEKSTSGSPVISPKVAGQVRAMMETVTQEGGTAMKARVDGYRVGGKTGTAHKSNGKKGYSSNRYEGFFVGIAPISSPRIVVAVVIDEPTVGGHYGGEVAAPVFSAVTGSALRVLNIAPDANSTQLVQNNGIQPVNFQR</sequence>
<evidence type="ECO:0000259" key="17">
    <source>
        <dbReference type="Pfam" id="PF00905"/>
    </source>
</evidence>
<keyword evidence="2 16" id="KW-1003">Cell membrane</keyword>
<evidence type="ECO:0000256" key="11">
    <source>
        <dbReference type="ARBA" id="ARBA00022989"/>
    </source>
</evidence>
<dbReference type="GO" id="GO:0009252">
    <property type="term" value="P:peptidoglycan biosynthetic process"/>
    <property type="evidence" value="ECO:0007669"/>
    <property type="project" value="UniProtKB-UniRule"/>
</dbReference>
<evidence type="ECO:0000259" key="18">
    <source>
        <dbReference type="Pfam" id="PF03717"/>
    </source>
</evidence>
<dbReference type="SUPFAM" id="SSF56519">
    <property type="entry name" value="Penicillin binding protein dimerisation domain"/>
    <property type="match status" value="1"/>
</dbReference>
<feature type="domain" description="Penicillin-binding protein transpeptidase" evidence="17">
    <location>
        <begin position="252"/>
        <end position="546"/>
    </location>
</feature>
<gene>
    <name evidence="16" type="primary">ftsI</name>
    <name evidence="19" type="ORF">SAMN06296008_108103</name>
</gene>
<keyword evidence="14 16" id="KW-0131">Cell cycle</keyword>
<keyword evidence="4 16" id="KW-0132">Cell division</keyword>
<proteinExistence type="inferred from homology"/>
<keyword evidence="15 16" id="KW-0961">Cell wall biogenesis/degradation</keyword>
<dbReference type="Gene3D" id="3.90.1310.10">
    <property type="entry name" value="Penicillin-binding protein 2a (Domain 2)"/>
    <property type="match status" value="1"/>
</dbReference>
<keyword evidence="5 16" id="KW-0121">Carboxypeptidase</keyword>
<evidence type="ECO:0000256" key="12">
    <source>
        <dbReference type="ARBA" id="ARBA00023136"/>
    </source>
</evidence>
<evidence type="ECO:0000256" key="3">
    <source>
        <dbReference type="ARBA" id="ARBA00022519"/>
    </source>
</evidence>
<dbReference type="GO" id="GO:0008955">
    <property type="term" value="F:peptidoglycan glycosyltransferase activity"/>
    <property type="evidence" value="ECO:0007669"/>
    <property type="project" value="InterPro"/>
</dbReference>
<dbReference type="Pfam" id="PF03717">
    <property type="entry name" value="PBP_dimer"/>
    <property type="match status" value="1"/>
</dbReference>
<dbReference type="Gene3D" id="3.40.710.10">
    <property type="entry name" value="DD-peptidase/beta-lactamase superfamily"/>
    <property type="match status" value="1"/>
</dbReference>
<dbReference type="PANTHER" id="PTHR30627:SF1">
    <property type="entry name" value="PEPTIDOGLYCAN D,D-TRANSPEPTIDASE FTSI"/>
    <property type="match status" value="1"/>
</dbReference>
<dbReference type="InterPro" id="IPR012338">
    <property type="entry name" value="Beta-lactam/transpept-like"/>
</dbReference>
<evidence type="ECO:0000256" key="14">
    <source>
        <dbReference type="ARBA" id="ARBA00023306"/>
    </source>
</evidence>
<dbReference type="GO" id="GO:0071555">
    <property type="term" value="P:cell wall organization"/>
    <property type="evidence" value="ECO:0007669"/>
    <property type="project" value="UniProtKB-KW"/>
</dbReference>
<reference evidence="19 20" key="1">
    <citation type="submission" date="2017-04" db="EMBL/GenBank/DDBJ databases">
        <authorList>
            <person name="Afonso C.L."/>
            <person name="Miller P.J."/>
            <person name="Scott M.A."/>
            <person name="Spackman E."/>
            <person name="Goraichik I."/>
            <person name="Dimitrov K.M."/>
            <person name="Suarez D.L."/>
            <person name="Swayne D.E."/>
        </authorList>
    </citation>
    <scope>NUCLEOTIDE SEQUENCE [LARGE SCALE GENOMIC DNA]</scope>
    <source>
        <strain evidence="19 20">VK13</strain>
    </source>
</reference>
<evidence type="ECO:0000313" key="19">
    <source>
        <dbReference type="EMBL" id="SMC59042.1"/>
    </source>
</evidence>